<reference evidence="2" key="2">
    <citation type="submission" date="2021-04" db="EMBL/GenBank/DDBJ databases">
        <authorList>
            <person name="Gilroy R."/>
        </authorList>
    </citation>
    <scope>NUCLEOTIDE SEQUENCE</scope>
    <source>
        <strain evidence="2">ChiSjej2B20-11307</strain>
    </source>
</reference>
<dbReference type="EMBL" id="DXAK01000048">
    <property type="protein sequence ID" value="HJA07467.1"/>
    <property type="molecule type" value="Genomic_DNA"/>
</dbReference>
<sequence length="144" mass="16303">MDIRRTGGWRRFLILGMILGVMLCTASGCVTKRGDKQKLRDVKFTVLNKDMIPEELASQIAEKQTEPFFMTYADQGELYIARGYGEQPTSGYSVEVDSLYETADALRVHTNLLGPEKGEEIKDTATFPYVVIQLEFIEKEVLLD</sequence>
<proteinExistence type="predicted"/>
<protein>
    <submittedName>
        <fullName evidence="2">Protease complex subunit PrcB family protein</fullName>
    </submittedName>
</protein>
<keyword evidence="2" id="KW-0645">Protease</keyword>
<evidence type="ECO:0000259" key="1">
    <source>
        <dbReference type="Pfam" id="PF14343"/>
    </source>
</evidence>
<name>A0A9D2HBJ7_9FIRM</name>
<evidence type="ECO:0000313" key="2">
    <source>
        <dbReference type="EMBL" id="HJA07467.1"/>
    </source>
</evidence>
<dbReference type="GO" id="GO:0008233">
    <property type="term" value="F:peptidase activity"/>
    <property type="evidence" value="ECO:0007669"/>
    <property type="project" value="UniProtKB-KW"/>
</dbReference>
<accession>A0A9D2HBJ7</accession>
<dbReference type="PROSITE" id="PS51257">
    <property type="entry name" value="PROKAR_LIPOPROTEIN"/>
    <property type="match status" value="1"/>
</dbReference>
<comment type="caution">
    <text evidence="2">The sequence shown here is derived from an EMBL/GenBank/DDBJ whole genome shotgun (WGS) entry which is preliminary data.</text>
</comment>
<dbReference type="AlphaFoldDB" id="A0A9D2HBJ7"/>
<keyword evidence="2" id="KW-0378">Hydrolase</keyword>
<dbReference type="GO" id="GO:0006508">
    <property type="term" value="P:proteolysis"/>
    <property type="evidence" value="ECO:0007669"/>
    <property type="project" value="UniProtKB-KW"/>
</dbReference>
<dbReference type="InterPro" id="IPR025748">
    <property type="entry name" value="PrcB_C_dom"/>
</dbReference>
<organism evidence="2 3">
    <name type="scientific">Candidatus Mediterraneibacter pullicola</name>
    <dbReference type="NCBI Taxonomy" id="2838682"/>
    <lineage>
        <taxon>Bacteria</taxon>
        <taxon>Bacillati</taxon>
        <taxon>Bacillota</taxon>
        <taxon>Clostridia</taxon>
        <taxon>Lachnospirales</taxon>
        <taxon>Lachnospiraceae</taxon>
        <taxon>Mediterraneibacter</taxon>
    </lineage>
</organism>
<evidence type="ECO:0000313" key="3">
    <source>
        <dbReference type="Proteomes" id="UP000824223"/>
    </source>
</evidence>
<reference evidence="2" key="1">
    <citation type="journal article" date="2021" name="PeerJ">
        <title>Extensive microbial diversity within the chicken gut microbiome revealed by metagenomics and culture.</title>
        <authorList>
            <person name="Gilroy R."/>
            <person name="Ravi A."/>
            <person name="Getino M."/>
            <person name="Pursley I."/>
            <person name="Horton D.L."/>
            <person name="Alikhan N.F."/>
            <person name="Baker D."/>
            <person name="Gharbi K."/>
            <person name="Hall N."/>
            <person name="Watson M."/>
            <person name="Adriaenssens E.M."/>
            <person name="Foster-Nyarko E."/>
            <person name="Jarju S."/>
            <person name="Secka A."/>
            <person name="Antonio M."/>
            <person name="Oren A."/>
            <person name="Chaudhuri R.R."/>
            <person name="La Ragione R."/>
            <person name="Hildebrand F."/>
            <person name="Pallen M.J."/>
        </authorList>
    </citation>
    <scope>NUCLEOTIDE SEQUENCE</scope>
    <source>
        <strain evidence="2">ChiSjej2B20-11307</strain>
    </source>
</reference>
<feature type="domain" description="PrcB C-terminal" evidence="1">
    <location>
        <begin position="78"/>
        <end position="135"/>
    </location>
</feature>
<dbReference type="Pfam" id="PF14343">
    <property type="entry name" value="PrcB_C"/>
    <property type="match status" value="1"/>
</dbReference>
<gene>
    <name evidence="2" type="ORF">H9798_10070</name>
</gene>
<dbReference type="Proteomes" id="UP000824223">
    <property type="component" value="Unassembled WGS sequence"/>
</dbReference>